<dbReference type="InterPro" id="IPR042095">
    <property type="entry name" value="SUMF_sf"/>
</dbReference>
<dbReference type="Gene3D" id="3.90.1580.10">
    <property type="entry name" value="paralog of FGE (formylglycine-generating enzyme)"/>
    <property type="match status" value="1"/>
</dbReference>
<evidence type="ECO:0000256" key="1">
    <source>
        <dbReference type="SAM" id="Phobius"/>
    </source>
</evidence>
<name>A0A1H6J011_9GAMM</name>
<keyword evidence="1" id="KW-0812">Transmembrane</keyword>
<gene>
    <name evidence="4" type="ORF">SAMN05660691_00041</name>
</gene>
<dbReference type="SUPFAM" id="SSF56436">
    <property type="entry name" value="C-type lectin-like"/>
    <property type="match status" value="1"/>
</dbReference>
<reference evidence="5" key="1">
    <citation type="submission" date="2016-10" db="EMBL/GenBank/DDBJ databases">
        <authorList>
            <person name="Varghese N."/>
            <person name="Submissions S."/>
        </authorList>
    </citation>
    <scope>NUCLEOTIDE SEQUENCE [LARGE SCALE GENOMIC DNA]</scope>
    <source>
        <strain evidence="5">DSM 17616</strain>
    </source>
</reference>
<dbReference type="InterPro" id="IPR005532">
    <property type="entry name" value="SUMF_dom"/>
</dbReference>
<dbReference type="Pfam" id="PF03781">
    <property type="entry name" value="FGE-sulfatase"/>
    <property type="match status" value="1"/>
</dbReference>
<dbReference type="RefSeq" id="WP_092788951.1">
    <property type="nucleotide sequence ID" value="NZ_FNXF01000001.1"/>
</dbReference>
<keyword evidence="1" id="KW-1133">Transmembrane helix</keyword>
<dbReference type="PANTHER" id="PTHR23150">
    <property type="entry name" value="SULFATASE MODIFYING FACTOR 1, 2"/>
    <property type="match status" value="1"/>
</dbReference>
<feature type="domain" description="PEGA" evidence="3">
    <location>
        <begin position="328"/>
        <end position="382"/>
    </location>
</feature>
<dbReference type="OrthoDB" id="9768004at2"/>
<protein>
    <submittedName>
        <fullName evidence="4">Formylglycine-generating enzyme, required for sulfatase activity, contains SUMF1/FGE domain</fullName>
    </submittedName>
</protein>
<dbReference type="EMBL" id="FNXF01000001">
    <property type="protein sequence ID" value="SEH54863.1"/>
    <property type="molecule type" value="Genomic_DNA"/>
</dbReference>
<evidence type="ECO:0000313" key="5">
    <source>
        <dbReference type="Proteomes" id="UP000199371"/>
    </source>
</evidence>
<evidence type="ECO:0000259" key="2">
    <source>
        <dbReference type="Pfam" id="PF03781"/>
    </source>
</evidence>
<dbReference type="InterPro" id="IPR016187">
    <property type="entry name" value="CTDL_fold"/>
</dbReference>
<dbReference type="Pfam" id="PF08308">
    <property type="entry name" value="PEGA"/>
    <property type="match status" value="2"/>
</dbReference>
<dbReference type="InterPro" id="IPR013229">
    <property type="entry name" value="PEGA"/>
</dbReference>
<evidence type="ECO:0000259" key="3">
    <source>
        <dbReference type="Pfam" id="PF08308"/>
    </source>
</evidence>
<dbReference type="PANTHER" id="PTHR23150:SF19">
    <property type="entry name" value="FORMYLGLYCINE-GENERATING ENZYME"/>
    <property type="match status" value="1"/>
</dbReference>
<organism evidence="4 5">
    <name type="scientific">Rheinheimera pacifica</name>
    <dbReference type="NCBI Taxonomy" id="173990"/>
    <lineage>
        <taxon>Bacteria</taxon>
        <taxon>Pseudomonadati</taxon>
        <taxon>Pseudomonadota</taxon>
        <taxon>Gammaproteobacteria</taxon>
        <taxon>Chromatiales</taxon>
        <taxon>Chromatiaceae</taxon>
        <taxon>Rheinheimera</taxon>
    </lineage>
</organism>
<keyword evidence="5" id="KW-1185">Reference proteome</keyword>
<feature type="domain" description="Sulfatase-modifying factor enzyme-like" evidence="2">
    <location>
        <begin position="461"/>
        <end position="657"/>
    </location>
</feature>
<dbReference type="STRING" id="173990.SAMN05660691_00041"/>
<proteinExistence type="predicted"/>
<feature type="transmembrane region" description="Helical" evidence="1">
    <location>
        <begin position="17"/>
        <end position="39"/>
    </location>
</feature>
<sequence length="659" mass="72578">MSRIDTSIASDKRKRKWIVLSSIVLLALVMASYLAWLFLLKGFTVTVHPAEAAQTQRFAVASGSGFFIENKLYMLGPRAEIVISADKFEPLQRLVLSSEQSNLSVTLQPMPASIKLDTVPAVADISWTVNGQLYSQGPMLTGRFAPGEYQISAEQPYFQPQSLTLTAAIADDIAQTLTLTPVQGELTLASRPAGASVTVNGQVVGKTPLILPQNGGSYQVQVNLEGYEPVQDTIDISYRQPKAARDYFLQPLQAVLTIATTPQDGVLLLNGKPASSPASIDAGKAYTVRYEKAGYLAQSQNVTLKPAEQRTLNFELKAEMGQVRFSANHTADVLINGKMVGQTPLTLSLQALAQNVEFRKTGYRTVSRTVTPSQRQTQTVQADMLTEFDARRREGKPLFAQTLGINLIEVQLKAFTMGSPANEADRGRNEHPLNVNFSRNIWVSAHEITEAQYGAFKGQTGGSALPVTQVSWLDAVKFSNWLSVQEGLAAFYNLQGDRVVGINADSPGYRLLTEAEWEFIAKHNRRAARTTYVWGSEDRLRDKQGNFADKSVQGQQTFFFRDYNDGFAGKAPVGSFRADRAGFYDLDGNVREWVHDAYAVTAPDTTRQYTDYRGAASGQGHVIKGASYKSGRLKELRASIRNEGNRPQDDVGFRIARYQ</sequence>
<accession>A0A1H6J011</accession>
<evidence type="ECO:0000313" key="4">
    <source>
        <dbReference type="EMBL" id="SEH54863.1"/>
    </source>
</evidence>
<dbReference type="InterPro" id="IPR051043">
    <property type="entry name" value="Sulfatase_Mod_Factor_Kinase"/>
</dbReference>
<dbReference type="AlphaFoldDB" id="A0A1H6J011"/>
<dbReference type="GO" id="GO:0120147">
    <property type="term" value="F:formylglycine-generating oxidase activity"/>
    <property type="evidence" value="ECO:0007669"/>
    <property type="project" value="TreeGrafter"/>
</dbReference>
<feature type="domain" description="PEGA" evidence="3">
    <location>
        <begin position="184"/>
        <end position="237"/>
    </location>
</feature>
<dbReference type="Proteomes" id="UP000199371">
    <property type="component" value="Unassembled WGS sequence"/>
</dbReference>
<keyword evidence="1" id="KW-0472">Membrane</keyword>